<feature type="repeat" description="ANK" evidence="4">
    <location>
        <begin position="167"/>
        <end position="199"/>
    </location>
</feature>
<protein>
    <recommendedName>
        <fullName evidence="1">protein S-acyltransferase</fullName>
        <ecNumber evidence="1">2.3.1.225</ecNumber>
    </recommendedName>
</protein>
<evidence type="ECO:0000313" key="6">
    <source>
        <dbReference type="Proteomes" id="UP001281614"/>
    </source>
</evidence>
<keyword evidence="6" id="KW-1185">Reference proteome</keyword>
<keyword evidence="2" id="KW-0677">Repeat</keyword>
<dbReference type="PANTHER" id="PTHR24161:SF85">
    <property type="entry name" value="PALMITOYLTRANSFERASE HIP14"/>
    <property type="match status" value="1"/>
</dbReference>
<feature type="repeat" description="ANK" evidence="4">
    <location>
        <begin position="134"/>
        <end position="166"/>
    </location>
</feature>
<reference evidence="5" key="1">
    <citation type="submission" date="2023-02" db="EMBL/GenBank/DDBJ databases">
        <title>Colletotrichum kahawae CIFC_Que2 genome sequencing and assembly.</title>
        <authorList>
            <person name="Baroncelli R."/>
        </authorList>
    </citation>
    <scope>NUCLEOTIDE SEQUENCE</scope>
    <source>
        <strain evidence="5">CIFC_Que2</strain>
    </source>
</reference>
<dbReference type="EC" id="2.3.1.225" evidence="1"/>
<dbReference type="PANTHER" id="PTHR24161">
    <property type="entry name" value="ANK_REP_REGION DOMAIN-CONTAINING PROTEIN-RELATED"/>
    <property type="match status" value="1"/>
</dbReference>
<evidence type="ECO:0000256" key="4">
    <source>
        <dbReference type="PROSITE-ProRule" id="PRU00023"/>
    </source>
</evidence>
<dbReference type="Proteomes" id="UP001281614">
    <property type="component" value="Unassembled WGS sequence"/>
</dbReference>
<evidence type="ECO:0000313" key="5">
    <source>
        <dbReference type="EMBL" id="KAK2743175.1"/>
    </source>
</evidence>
<dbReference type="Pfam" id="PF12796">
    <property type="entry name" value="Ank_2"/>
    <property type="match status" value="2"/>
</dbReference>
<dbReference type="SUPFAM" id="SSF48403">
    <property type="entry name" value="Ankyrin repeat"/>
    <property type="match status" value="1"/>
</dbReference>
<proteinExistence type="predicted"/>
<dbReference type="AlphaFoldDB" id="A0AAD9Y7Y5"/>
<dbReference type="PROSITE" id="PS50088">
    <property type="entry name" value="ANK_REPEAT"/>
    <property type="match status" value="4"/>
</dbReference>
<name>A0AAD9Y7Y5_COLKA</name>
<evidence type="ECO:0000256" key="2">
    <source>
        <dbReference type="ARBA" id="ARBA00022737"/>
    </source>
</evidence>
<dbReference type="InterPro" id="IPR002110">
    <property type="entry name" value="Ankyrin_rpt"/>
</dbReference>
<dbReference type="InterPro" id="IPR036770">
    <property type="entry name" value="Ankyrin_rpt-contain_sf"/>
</dbReference>
<accession>A0AAD9Y7Y5</accession>
<feature type="repeat" description="ANK" evidence="4">
    <location>
        <begin position="240"/>
        <end position="272"/>
    </location>
</feature>
<evidence type="ECO:0000256" key="3">
    <source>
        <dbReference type="ARBA" id="ARBA00023043"/>
    </source>
</evidence>
<dbReference type="PROSITE" id="PS50297">
    <property type="entry name" value="ANK_REP_REGION"/>
    <property type="match status" value="3"/>
</dbReference>
<dbReference type="SMART" id="SM00248">
    <property type="entry name" value="ANK"/>
    <property type="match status" value="5"/>
</dbReference>
<dbReference type="EMBL" id="VYYT01000322">
    <property type="protein sequence ID" value="KAK2743175.1"/>
    <property type="molecule type" value="Genomic_DNA"/>
</dbReference>
<dbReference type="PRINTS" id="PR01415">
    <property type="entry name" value="ANKYRIN"/>
</dbReference>
<feature type="repeat" description="ANK" evidence="4">
    <location>
        <begin position="101"/>
        <end position="133"/>
    </location>
</feature>
<dbReference type="GO" id="GO:0019706">
    <property type="term" value="F:protein-cysteine S-palmitoyltransferase activity"/>
    <property type="evidence" value="ECO:0007669"/>
    <property type="project" value="UniProtKB-EC"/>
</dbReference>
<dbReference type="Gene3D" id="1.25.40.20">
    <property type="entry name" value="Ankyrin repeat-containing domain"/>
    <property type="match status" value="1"/>
</dbReference>
<sequence length="302" mass="33076">MPDSIDHIANFLSRNYHLETLYGGWSFWRSRGMHHKEHPNSGTGVHWAAYFGFVEPLEWLLEPTFARRGLSEESTKQDGDSFLTVELLLAKGARTEEQDVHGMGPLATAAISNAPAVIELLLKHDALIEAEDENGATPLALAVQHGALHAAQLLLQHQAAVNSRKKDGTTPLYDAVYGGQESLVKLLLSYGADISVRTQQPQIGLKVDIFFHSVIRSTTQIVQRLIQEGADLDGRAGDTRGPTALIYASKLGFLEKVRVLVEKGANVHETDEAGHTALYWATLGPKKRQSDSSGIITNQRGQ</sequence>
<comment type="caution">
    <text evidence="5">The sequence shown here is derived from an EMBL/GenBank/DDBJ whole genome shotgun (WGS) entry which is preliminary data.</text>
</comment>
<evidence type="ECO:0000256" key="1">
    <source>
        <dbReference type="ARBA" id="ARBA00012210"/>
    </source>
</evidence>
<keyword evidence="3 4" id="KW-0040">ANK repeat</keyword>
<gene>
    <name evidence="5" type="ORF">CKAH01_06885</name>
</gene>
<organism evidence="5 6">
    <name type="scientific">Colletotrichum kahawae</name>
    <name type="common">Coffee berry disease fungus</name>
    <dbReference type="NCBI Taxonomy" id="34407"/>
    <lineage>
        <taxon>Eukaryota</taxon>
        <taxon>Fungi</taxon>
        <taxon>Dikarya</taxon>
        <taxon>Ascomycota</taxon>
        <taxon>Pezizomycotina</taxon>
        <taxon>Sordariomycetes</taxon>
        <taxon>Hypocreomycetidae</taxon>
        <taxon>Glomerellales</taxon>
        <taxon>Glomerellaceae</taxon>
        <taxon>Colletotrichum</taxon>
        <taxon>Colletotrichum gloeosporioides species complex</taxon>
    </lineage>
</organism>